<feature type="region of interest" description="Disordered" evidence="1">
    <location>
        <begin position="170"/>
        <end position="214"/>
    </location>
</feature>
<accession>A0ABR1PHB5</accession>
<feature type="compositionally biased region" description="Acidic residues" evidence="1">
    <location>
        <begin position="102"/>
        <end position="115"/>
    </location>
</feature>
<feature type="region of interest" description="Disordered" evidence="1">
    <location>
        <begin position="328"/>
        <end position="388"/>
    </location>
</feature>
<feature type="compositionally biased region" description="Polar residues" evidence="1">
    <location>
        <begin position="1"/>
        <end position="16"/>
    </location>
</feature>
<evidence type="ECO:0000313" key="3">
    <source>
        <dbReference type="Proteomes" id="UP001430848"/>
    </source>
</evidence>
<organism evidence="2 3">
    <name type="scientific">Diaporthe eres</name>
    <name type="common">Phomopsis oblonga</name>
    <dbReference type="NCBI Taxonomy" id="83184"/>
    <lineage>
        <taxon>Eukaryota</taxon>
        <taxon>Fungi</taxon>
        <taxon>Dikarya</taxon>
        <taxon>Ascomycota</taxon>
        <taxon>Pezizomycotina</taxon>
        <taxon>Sordariomycetes</taxon>
        <taxon>Sordariomycetidae</taxon>
        <taxon>Diaporthales</taxon>
        <taxon>Diaporthaceae</taxon>
        <taxon>Diaporthe</taxon>
        <taxon>Diaporthe eres species complex</taxon>
    </lineage>
</organism>
<evidence type="ECO:0000256" key="1">
    <source>
        <dbReference type="SAM" id="MobiDB-lite"/>
    </source>
</evidence>
<feature type="region of interest" description="Disordered" evidence="1">
    <location>
        <begin position="95"/>
        <end position="140"/>
    </location>
</feature>
<comment type="caution">
    <text evidence="2">The sequence shown here is derived from an EMBL/GenBank/DDBJ whole genome shotgun (WGS) entry which is preliminary data.</text>
</comment>
<feature type="compositionally biased region" description="Polar residues" evidence="1">
    <location>
        <begin position="328"/>
        <end position="342"/>
    </location>
</feature>
<feature type="region of interest" description="Disordered" evidence="1">
    <location>
        <begin position="1"/>
        <end position="21"/>
    </location>
</feature>
<feature type="compositionally biased region" description="Basic and acidic residues" evidence="1">
    <location>
        <begin position="116"/>
        <end position="126"/>
    </location>
</feature>
<sequence length="388" mass="41398">MNSTRQSHSRTNSHTVITGPLNTAHRVARRKSVTNSNANIVAAAAAAAAIGDMNTKVPSVPITIGARRMSKSGAGGMVSPPASMPAHKFLNAEVKPEHQDSAIDDQENASPEEGDALQKDRVRRASDGQPQAKEGRRWEHTPEWSYTSKLLISKHQQVQLLEAASVLVAMNDQPPSPPDSARETSPSVSGGSSEQVDGRSSVNTTPPPHMEGFHSSTEAVKYQFSPTSPFGGDNFRSGISRSLYAAPSESSYATSVPFGAGFGHQYLEPSPPPSGLSVSGDANNLASRVAMLSCSYNSNSGSQAGQMHDGVPAVPPIPAHFLGQDSLGQSPFLSSFPNQAPESFTRGDRRRGSEDVKMEYGDNDDDARSRARSDEYDVNDGFFGRMEE</sequence>
<keyword evidence="3" id="KW-1185">Reference proteome</keyword>
<proteinExistence type="predicted"/>
<reference evidence="2 3" key="1">
    <citation type="submission" date="2024-02" db="EMBL/GenBank/DDBJ databases">
        <title>De novo assembly and annotation of 12 fungi associated with fruit tree decline syndrome in Ontario, Canada.</title>
        <authorList>
            <person name="Sulman M."/>
            <person name="Ellouze W."/>
            <person name="Ilyukhin E."/>
        </authorList>
    </citation>
    <scope>NUCLEOTIDE SEQUENCE [LARGE SCALE GENOMIC DNA]</scope>
    <source>
        <strain evidence="2 3">M169</strain>
    </source>
</reference>
<feature type="compositionally biased region" description="Polar residues" evidence="1">
    <location>
        <begin position="183"/>
        <end position="204"/>
    </location>
</feature>
<gene>
    <name evidence="2" type="ORF">SLS63_003170</name>
</gene>
<dbReference type="Proteomes" id="UP001430848">
    <property type="component" value="Unassembled WGS sequence"/>
</dbReference>
<feature type="compositionally biased region" description="Basic and acidic residues" evidence="1">
    <location>
        <begin position="345"/>
        <end position="375"/>
    </location>
</feature>
<evidence type="ECO:0000313" key="2">
    <source>
        <dbReference type="EMBL" id="KAK7736821.1"/>
    </source>
</evidence>
<dbReference type="EMBL" id="JAKNSF020000009">
    <property type="protein sequence ID" value="KAK7736821.1"/>
    <property type="molecule type" value="Genomic_DNA"/>
</dbReference>
<name>A0ABR1PHB5_DIAER</name>
<protein>
    <submittedName>
        <fullName evidence="2">Uncharacterized protein</fullName>
    </submittedName>
</protein>